<proteinExistence type="predicted"/>
<comment type="caution">
    <text evidence="5">The sequence shown here is derived from an EMBL/GenBank/DDBJ whole genome shotgun (WGS) entry which is preliminary data.</text>
</comment>
<accession>A0A0F9X6B7</accession>
<dbReference type="Pfam" id="PF04586">
    <property type="entry name" value="Peptidase_S78"/>
    <property type="match status" value="1"/>
</dbReference>
<dbReference type="InterPro" id="IPR054613">
    <property type="entry name" value="Peptidase_S78_dom"/>
</dbReference>
<gene>
    <name evidence="5" type="ORF">LCGC14_0187980</name>
</gene>
<dbReference type="GO" id="GO:0008233">
    <property type="term" value="F:peptidase activity"/>
    <property type="evidence" value="ECO:0007669"/>
    <property type="project" value="UniProtKB-KW"/>
</dbReference>
<dbReference type="NCBIfam" id="TIGR01543">
    <property type="entry name" value="proheadase_HK97"/>
    <property type="match status" value="1"/>
</dbReference>
<sequence length="177" mass="18418">MKEDKLQHPALIEVKASLSAADDGAVEGLAWPFGTPDRVGDMIEKGAFSGSAVPIPMLFGHNPNDPVGVWEAVEETSEGLRVKGRLLVAEVGRAREVQAMVKSGAVRGLSIGFITKKASARRGGGRTITSLELAEISLVTIPMHPKAGLRGTKAGADAIALAEAINRAASALRSSRG</sequence>
<organism evidence="5">
    <name type="scientific">marine sediment metagenome</name>
    <dbReference type="NCBI Taxonomy" id="412755"/>
    <lineage>
        <taxon>unclassified sequences</taxon>
        <taxon>metagenomes</taxon>
        <taxon>ecological metagenomes</taxon>
    </lineage>
</organism>
<feature type="domain" description="Prohead serine protease" evidence="4">
    <location>
        <begin position="14"/>
        <end position="148"/>
    </location>
</feature>
<evidence type="ECO:0000256" key="2">
    <source>
        <dbReference type="ARBA" id="ARBA00022670"/>
    </source>
</evidence>
<dbReference type="AlphaFoldDB" id="A0A0F9X6B7"/>
<dbReference type="GO" id="GO:0006508">
    <property type="term" value="P:proteolysis"/>
    <property type="evidence" value="ECO:0007669"/>
    <property type="project" value="UniProtKB-KW"/>
</dbReference>
<dbReference type="EMBL" id="LAZR01000078">
    <property type="protein sequence ID" value="KKN94451.1"/>
    <property type="molecule type" value="Genomic_DNA"/>
</dbReference>
<evidence type="ECO:0000256" key="1">
    <source>
        <dbReference type="ARBA" id="ARBA00022612"/>
    </source>
</evidence>
<dbReference type="InterPro" id="IPR006433">
    <property type="entry name" value="Prohead_protease"/>
</dbReference>
<name>A0A0F9X6B7_9ZZZZ</name>
<evidence type="ECO:0000259" key="4">
    <source>
        <dbReference type="Pfam" id="PF04586"/>
    </source>
</evidence>
<evidence type="ECO:0000313" key="5">
    <source>
        <dbReference type="EMBL" id="KKN94451.1"/>
    </source>
</evidence>
<keyword evidence="2" id="KW-0645">Protease</keyword>
<keyword evidence="1" id="KW-1188">Viral release from host cell</keyword>
<reference evidence="5" key="1">
    <citation type="journal article" date="2015" name="Nature">
        <title>Complex archaea that bridge the gap between prokaryotes and eukaryotes.</title>
        <authorList>
            <person name="Spang A."/>
            <person name="Saw J.H."/>
            <person name="Jorgensen S.L."/>
            <person name="Zaremba-Niedzwiedzka K."/>
            <person name="Martijn J."/>
            <person name="Lind A.E."/>
            <person name="van Eijk R."/>
            <person name="Schleper C."/>
            <person name="Guy L."/>
            <person name="Ettema T.J."/>
        </authorList>
    </citation>
    <scope>NUCLEOTIDE SEQUENCE</scope>
</reference>
<evidence type="ECO:0000256" key="3">
    <source>
        <dbReference type="ARBA" id="ARBA00022801"/>
    </source>
</evidence>
<protein>
    <recommendedName>
        <fullName evidence="4">Prohead serine protease domain-containing protein</fullName>
    </recommendedName>
</protein>
<keyword evidence="3" id="KW-0378">Hydrolase</keyword>